<dbReference type="GeneID" id="35764892"/>
<evidence type="ECO:0000313" key="4">
    <source>
        <dbReference type="Proteomes" id="UP000269148"/>
    </source>
</evidence>
<dbReference type="SUPFAM" id="SSF55729">
    <property type="entry name" value="Acyl-CoA N-acyltransferases (Nat)"/>
    <property type="match status" value="1"/>
</dbReference>
<dbReference type="InterPro" id="IPR050769">
    <property type="entry name" value="NAT_camello-type"/>
</dbReference>
<dbReference type="CDD" id="cd04301">
    <property type="entry name" value="NAT_SF"/>
    <property type="match status" value="1"/>
</dbReference>
<evidence type="ECO:0000256" key="1">
    <source>
        <dbReference type="ARBA" id="ARBA00022679"/>
    </source>
</evidence>
<dbReference type="Proteomes" id="UP000269148">
    <property type="component" value="Unassembled WGS sequence"/>
</dbReference>
<dbReference type="PANTHER" id="PTHR13947:SF37">
    <property type="entry name" value="LD18367P"/>
    <property type="match status" value="1"/>
</dbReference>
<evidence type="ECO:0000313" key="3">
    <source>
        <dbReference type="EMBL" id="RLU56795.1"/>
    </source>
</evidence>
<proteinExistence type="predicted"/>
<dbReference type="EMBL" id="QLQD01000053">
    <property type="protein sequence ID" value="RLU56795.1"/>
    <property type="molecule type" value="Genomic_DNA"/>
</dbReference>
<evidence type="ECO:0000259" key="2">
    <source>
        <dbReference type="PROSITE" id="PS51186"/>
    </source>
</evidence>
<dbReference type="SMR" id="A0A3L8GI63"/>
<dbReference type="PANTHER" id="PTHR13947">
    <property type="entry name" value="GNAT FAMILY N-ACETYLTRANSFERASE"/>
    <property type="match status" value="1"/>
</dbReference>
<dbReference type="GO" id="GO:0008080">
    <property type="term" value="F:N-acetyltransferase activity"/>
    <property type="evidence" value="ECO:0007669"/>
    <property type="project" value="InterPro"/>
</dbReference>
<dbReference type="OrthoDB" id="5419426at2"/>
<dbReference type="InterPro" id="IPR000182">
    <property type="entry name" value="GNAT_dom"/>
</dbReference>
<keyword evidence="1 3" id="KW-0808">Transferase</keyword>
<dbReference type="AlphaFoldDB" id="A0A3L8GI63"/>
<gene>
    <name evidence="3" type="ORF">DIY07_05655</name>
</gene>
<dbReference type="RefSeq" id="WP_003099856.1">
    <property type="nucleotide sequence ID" value="NZ_CP010783.1"/>
</dbReference>
<name>A0A3L8GI63_STRIN</name>
<accession>A0A3L8GI63</accession>
<dbReference type="PROSITE" id="PS51186">
    <property type="entry name" value="GNAT"/>
    <property type="match status" value="1"/>
</dbReference>
<feature type="domain" description="N-acetyltransferase" evidence="2">
    <location>
        <begin position="1"/>
        <end position="158"/>
    </location>
</feature>
<reference evidence="3 4" key="1">
    <citation type="submission" date="2018-06" db="EMBL/GenBank/DDBJ databases">
        <title>Mutators as drivers of adaptation in pathogenic bacteria and a risk factor for host jumps and vaccine escape.</title>
        <authorList>
            <person name="Barnes A.C."/>
            <person name="Silayeva O."/>
        </authorList>
    </citation>
    <scope>NUCLEOTIDE SEQUENCE [LARGE SCALE GENOMIC DNA]</scope>
    <source>
        <strain evidence="3 4">QMA0445</strain>
    </source>
</reference>
<dbReference type="Pfam" id="PF00583">
    <property type="entry name" value="Acetyltransf_1"/>
    <property type="match status" value="1"/>
</dbReference>
<protein>
    <submittedName>
        <fullName evidence="3">N-acetyltransferase</fullName>
    </submittedName>
</protein>
<dbReference type="STRING" id="1346.BMF34_05435"/>
<dbReference type="InterPro" id="IPR016181">
    <property type="entry name" value="Acyl_CoA_acyltransferase"/>
</dbReference>
<dbReference type="KEGG" id="siz:SI82_05540"/>
<organism evidence="3 4">
    <name type="scientific">Streptococcus iniae</name>
    <name type="common">Streptococcus shiloi</name>
    <dbReference type="NCBI Taxonomy" id="1346"/>
    <lineage>
        <taxon>Bacteria</taxon>
        <taxon>Bacillati</taxon>
        <taxon>Bacillota</taxon>
        <taxon>Bacilli</taxon>
        <taxon>Lactobacillales</taxon>
        <taxon>Streptococcaceae</taxon>
        <taxon>Streptococcus</taxon>
    </lineage>
</organism>
<sequence length="159" mass="18082">MPIRLIKASDNHVIARIIRQSLKAVGLDQPGTAYSDPQLDNLYEYYQGLSNAAYFVYEEDNQVLAGAGFGPVDASICELQKCYVDASYRRQGIAKLLLMHVESAAKESGYQSLYLESSSLLKEAVYFYQSIGFRRLEQALSNDQNHHLMDVWMIKEFKK</sequence>
<comment type="caution">
    <text evidence="3">The sequence shown here is derived from an EMBL/GenBank/DDBJ whole genome shotgun (WGS) entry which is preliminary data.</text>
</comment>
<dbReference type="Gene3D" id="3.40.630.30">
    <property type="match status" value="1"/>
</dbReference>